<evidence type="ECO:0000313" key="2">
    <source>
        <dbReference type="EMBL" id="KAL3501130.1"/>
    </source>
</evidence>
<protein>
    <submittedName>
        <fullName evidence="2">Uncharacterized protein</fullName>
    </submittedName>
</protein>
<gene>
    <name evidence="2" type="ORF">ACH5RR_035579</name>
</gene>
<proteinExistence type="predicted"/>
<accession>A0ABD2Y5N8</accession>
<organism evidence="2 3">
    <name type="scientific">Cinchona calisaya</name>
    <dbReference type="NCBI Taxonomy" id="153742"/>
    <lineage>
        <taxon>Eukaryota</taxon>
        <taxon>Viridiplantae</taxon>
        <taxon>Streptophyta</taxon>
        <taxon>Embryophyta</taxon>
        <taxon>Tracheophyta</taxon>
        <taxon>Spermatophyta</taxon>
        <taxon>Magnoliopsida</taxon>
        <taxon>eudicotyledons</taxon>
        <taxon>Gunneridae</taxon>
        <taxon>Pentapetalae</taxon>
        <taxon>asterids</taxon>
        <taxon>lamiids</taxon>
        <taxon>Gentianales</taxon>
        <taxon>Rubiaceae</taxon>
        <taxon>Cinchonoideae</taxon>
        <taxon>Cinchoneae</taxon>
        <taxon>Cinchona</taxon>
    </lineage>
</organism>
<dbReference type="EMBL" id="JBJUIK010000015">
    <property type="protein sequence ID" value="KAL3501130.1"/>
    <property type="molecule type" value="Genomic_DNA"/>
</dbReference>
<reference evidence="2 3" key="1">
    <citation type="submission" date="2024-11" db="EMBL/GenBank/DDBJ databases">
        <title>A near-complete genome assembly of Cinchona calisaya.</title>
        <authorList>
            <person name="Lian D.C."/>
            <person name="Zhao X.W."/>
            <person name="Wei L."/>
        </authorList>
    </citation>
    <scope>NUCLEOTIDE SEQUENCE [LARGE SCALE GENOMIC DNA]</scope>
    <source>
        <tissue evidence="2">Nenye</tissue>
    </source>
</reference>
<comment type="caution">
    <text evidence="2">The sequence shown here is derived from an EMBL/GenBank/DDBJ whole genome shotgun (WGS) entry which is preliminary data.</text>
</comment>
<keyword evidence="3" id="KW-1185">Reference proteome</keyword>
<name>A0ABD2Y5N8_9GENT</name>
<evidence type="ECO:0000256" key="1">
    <source>
        <dbReference type="SAM" id="MobiDB-lite"/>
    </source>
</evidence>
<feature type="compositionally biased region" description="Basic and acidic residues" evidence="1">
    <location>
        <begin position="1"/>
        <end position="10"/>
    </location>
</feature>
<dbReference type="AlphaFoldDB" id="A0ABD2Y5N8"/>
<evidence type="ECO:0000313" key="3">
    <source>
        <dbReference type="Proteomes" id="UP001630127"/>
    </source>
</evidence>
<sequence>MGNTKFDENHQTPCSEVSTTSTTMTGTNINDQVDCMEFFPSERSDSGLLQEIIQGFFPKENVVKSQPPQPAAVVDTFTTSGVSDVSGLKKRIGDAAYFDCHVPLPQHLENFAFGVQSQPIPFYNEYHHPVNNVQASQECMLGWVDGFQYPDLLGAFAAEIQNA</sequence>
<feature type="region of interest" description="Disordered" evidence="1">
    <location>
        <begin position="1"/>
        <end position="26"/>
    </location>
</feature>
<dbReference type="Proteomes" id="UP001630127">
    <property type="component" value="Unassembled WGS sequence"/>
</dbReference>